<dbReference type="EMBL" id="LAZR01065055">
    <property type="protein sequence ID" value="KKK56321.1"/>
    <property type="molecule type" value="Genomic_DNA"/>
</dbReference>
<keyword evidence="1" id="KW-0472">Membrane</keyword>
<dbReference type="SUPFAM" id="SSF81301">
    <property type="entry name" value="Nucleotidyltransferase"/>
    <property type="match status" value="1"/>
</dbReference>
<dbReference type="AlphaFoldDB" id="A0A0F8Z886"/>
<dbReference type="PROSITE" id="PS50152">
    <property type="entry name" value="25A_SYNTH_3"/>
    <property type="match status" value="1"/>
</dbReference>
<feature type="transmembrane region" description="Helical" evidence="1">
    <location>
        <begin position="204"/>
        <end position="222"/>
    </location>
</feature>
<feature type="non-terminal residue" evidence="2">
    <location>
        <position position="256"/>
    </location>
</feature>
<protein>
    <recommendedName>
        <fullName evidence="3">Polymerase nucleotidyl transferase domain-containing protein</fullName>
    </recommendedName>
</protein>
<organism evidence="2">
    <name type="scientific">marine sediment metagenome</name>
    <dbReference type="NCBI Taxonomy" id="412755"/>
    <lineage>
        <taxon>unclassified sequences</taxon>
        <taxon>metagenomes</taxon>
        <taxon>ecological metagenomes</taxon>
    </lineage>
</organism>
<name>A0A0F8Z886_9ZZZZ</name>
<keyword evidence="1" id="KW-0812">Transmembrane</keyword>
<accession>A0A0F8Z886</accession>
<evidence type="ECO:0000313" key="2">
    <source>
        <dbReference type="EMBL" id="KKK56321.1"/>
    </source>
</evidence>
<evidence type="ECO:0000256" key="1">
    <source>
        <dbReference type="SAM" id="Phobius"/>
    </source>
</evidence>
<gene>
    <name evidence="2" type="ORF">LCGC14_3065710</name>
</gene>
<comment type="caution">
    <text evidence="2">The sequence shown here is derived from an EMBL/GenBank/DDBJ whole genome shotgun (WGS) entry which is preliminary data.</text>
</comment>
<proteinExistence type="predicted"/>
<keyword evidence="1" id="KW-1133">Transmembrane helix</keyword>
<feature type="transmembrane region" description="Helical" evidence="1">
    <location>
        <begin position="228"/>
        <end position="248"/>
    </location>
</feature>
<evidence type="ECO:0008006" key="3">
    <source>
        <dbReference type="Google" id="ProtNLM"/>
    </source>
</evidence>
<dbReference type="InterPro" id="IPR043519">
    <property type="entry name" value="NT_sf"/>
</dbReference>
<reference evidence="2" key="1">
    <citation type="journal article" date="2015" name="Nature">
        <title>Complex archaea that bridge the gap between prokaryotes and eukaryotes.</title>
        <authorList>
            <person name="Spang A."/>
            <person name="Saw J.H."/>
            <person name="Jorgensen S.L."/>
            <person name="Zaremba-Niedzwiedzka K."/>
            <person name="Martijn J."/>
            <person name="Lind A.E."/>
            <person name="van Eijk R."/>
            <person name="Schleper C."/>
            <person name="Guy L."/>
            <person name="Ettema T.J."/>
        </authorList>
    </citation>
    <scope>NUCLEOTIDE SEQUENCE</scope>
</reference>
<sequence length="256" mass="29327">MFAVYNKYLASFDQKIYDDKFNSIRKFIQNNIKGAVSIVDVVKGGSDIRKSAIPGVSDMDILMVIGTKKPSALPLVALKSIDSGINTAIMNTKLSSYVGTHAIYFPFNNTSIDLLVAYGKSPGPYYIPNRDINNWIKTDPKSIKGKFFASQTQSRERLLPTIRLVKKWNSYQNIKLESYETEMKLLNIFENDDLWKSFWKQIMISWLLVGVISVSVMLWWSAPILYSWLFISTVILWSLTPFMTDMYGKAKHGYLR</sequence>